<keyword evidence="4" id="KW-1133">Transmembrane helix</keyword>
<dbReference type="PROSITE" id="PS01174">
    <property type="entry name" value="LIPASE_GDXG_SER"/>
    <property type="match status" value="1"/>
</dbReference>
<reference evidence="7" key="1">
    <citation type="journal article" date="2023" name="Commun. Biol.">
        <title>Genome analysis of Parmales, the sister group of diatoms, reveals the evolutionary specialization of diatoms from phago-mixotrophs to photoautotrophs.</title>
        <authorList>
            <person name="Ban H."/>
            <person name="Sato S."/>
            <person name="Yoshikawa S."/>
            <person name="Yamada K."/>
            <person name="Nakamura Y."/>
            <person name="Ichinomiya M."/>
            <person name="Sato N."/>
            <person name="Blanc-Mathieu R."/>
            <person name="Endo H."/>
            <person name="Kuwata A."/>
            <person name="Ogata H."/>
        </authorList>
    </citation>
    <scope>NUCLEOTIDE SEQUENCE [LARGE SCALE GENOMIC DNA]</scope>
</reference>
<dbReference type="Gene3D" id="3.40.50.1820">
    <property type="entry name" value="alpha/beta hydrolase"/>
    <property type="match status" value="1"/>
</dbReference>
<evidence type="ECO:0000256" key="3">
    <source>
        <dbReference type="PROSITE-ProRule" id="PRU10038"/>
    </source>
</evidence>
<evidence type="ECO:0000313" key="6">
    <source>
        <dbReference type="EMBL" id="GMH79719.1"/>
    </source>
</evidence>
<dbReference type="Proteomes" id="UP001162640">
    <property type="component" value="Unassembled WGS sequence"/>
</dbReference>
<feature type="domain" description="BD-FAE-like" evidence="5">
    <location>
        <begin position="214"/>
        <end position="414"/>
    </location>
</feature>
<keyword evidence="4" id="KW-0812">Transmembrane</keyword>
<dbReference type="InterPro" id="IPR050300">
    <property type="entry name" value="GDXG_lipolytic_enzyme"/>
</dbReference>
<feature type="transmembrane region" description="Helical" evidence="4">
    <location>
        <begin position="65"/>
        <end position="86"/>
    </location>
</feature>
<comment type="similarity">
    <text evidence="1">Belongs to the 'GDXG' lipolytic enzyme family.</text>
</comment>
<gene>
    <name evidence="6" type="ORF">TL16_g08241</name>
</gene>
<feature type="transmembrane region" description="Helical" evidence="4">
    <location>
        <begin position="92"/>
        <end position="114"/>
    </location>
</feature>
<keyword evidence="4" id="KW-0472">Membrane</keyword>
<evidence type="ECO:0000256" key="2">
    <source>
        <dbReference type="ARBA" id="ARBA00022801"/>
    </source>
</evidence>
<dbReference type="InterPro" id="IPR049492">
    <property type="entry name" value="BD-FAE-like_dom"/>
</dbReference>
<dbReference type="PANTHER" id="PTHR48081">
    <property type="entry name" value="AB HYDROLASE SUPERFAMILY PROTEIN C4A8.06C"/>
    <property type="match status" value="1"/>
</dbReference>
<dbReference type="GO" id="GO:0016787">
    <property type="term" value="F:hydrolase activity"/>
    <property type="evidence" value="ECO:0007669"/>
    <property type="project" value="UniProtKB-KW"/>
</dbReference>
<dbReference type="Pfam" id="PF20434">
    <property type="entry name" value="BD-FAE"/>
    <property type="match status" value="1"/>
</dbReference>
<evidence type="ECO:0000256" key="4">
    <source>
        <dbReference type="SAM" id="Phobius"/>
    </source>
</evidence>
<dbReference type="EMBL" id="BLQM01000270">
    <property type="protein sequence ID" value="GMH79719.1"/>
    <property type="molecule type" value="Genomic_DNA"/>
</dbReference>
<dbReference type="InterPro" id="IPR029058">
    <property type="entry name" value="AB_hydrolase_fold"/>
</dbReference>
<accession>A0A9W7B4G1</accession>
<name>A0A9W7B4G1_9STRA</name>
<dbReference type="AlphaFoldDB" id="A0A9W7B4G1"/>
<evidence type="ECO:0000256" key="1">
    <source>
        <dbReference type="ARBA" id="ARBA00010515"/>
    </source>
</evidence>
<feature type="active site" evidence="3">
    <location>
        <position position="310"/>
    </location>
</feature>
<comment type="caution">
    <text evidence="6">The sequence shown here is derived from an EMBL/GenBank/DDBJ whole genome shotgun (WGS) entry which is preliminary data.</text>
</comment>
<dbReference type="SUPFAM" id="SSF53474">
    <property type="entry name" value="alpha/beta-Hydrolases"/>
    <property type="match status" value="1"/>
</dbReference>
<evidence type="ECO:0000313" key="7">
    <source>
        <dbReference type="Proteomes" id="UP001162640"/>
    </source>
</evidence>
<keyword evidence="2" id="KW-0378">Hydrolase</keyword>
<dbReference type="InterPro" id="IPR033140">
    <property type="entry name" value="Lipase_GDXG_put_SER_AS"/>
</dbReference>
<organism evidence="6 7">
    <name type="scientific">Triparma laevis f. inornata</name>
    <dbReference type="NCBI Taxonomy" id="1714386"/>
    <lineage>
        <taxon>Eukaryota</taxon>
        <taxon>Sar</taxon>
        <taxon>Stramenopiles</taxon>
        <taxon>Ochrophyta</taxon>
        <taxon>Bolidophyceae</taxon>
        <taxon>Parmales</taxon>
        <taxon>Triparmaceae</taxon>
        <taxon>Triparma</taxon>
    </lineage>
</organism>
<protein>
    <recommendedName>
        <fullName evidence="5">BD-FAE-like domain-containing protein</fullName>
    </recommendedName>
</protein>
<evidence type="ECO:0000259" key="5">
    <source>
        <dbReference type="Pfam" id="PF20434"/>
    </source>
</evidence>
<sequence length="497" mass="55217">MAYVPLLATAASIALTLTLSSPLKILCAVTAPHLFLSVCAYSRSFSFVLGCLISDQPFFILIPQLVFMTLCVISVVADCSLIPSIGDSIDNSLYLPLNITASALTILICVGNFYDSIKTYNNFKVSFDQSNINTSKFTNSVKWYDFLLPYSLFPLPYLLEETFNNKYCSSIRQIPNVTYATRPGNNVAPILSPHVEEDQLNLKCDIYYSSESQYAERQENSSRPVVIYVHGGAWMLGAKDLGVIQPFINEAVYAGYVVLSVDYRLAPAAPYPACLVDVKECIHWVRKGGLSSHLKNLEIDSSTIVVAGDSAGGHLANLVALTENMEEYQPNFEKGDTSIQGVVDMFGPSDIRDPESTRKAWEECIIQKTLEGNENDFAKACPVTYDERMKGLAKRGLPWLQCIGTRDGLVPIEINREYYYNLFTAVGKTFESSLSSMKTYCWGHENFVRTEMVGSFHGFCGFRSSKTQLFLYAARVCLEEVKERRGNKTKGGRGGSI</sequence>
<proteinExistence type="inferred from homology"/>